<dbReference type="Gene3D" id="1.10.287.130">
    <property type="match status" value="1"/>
</dbReference>
<dbReference type="PANTHER" id="PTHR45436:SF15">
    <property type="entry name" value="SENSOR HISTIDINE KINASE CUSS"/>
    <property type="match status" value="1"/>
</dbReference>
<evidence type="ECO:0000256" key="1">
    <source>
        <dbReference type="ARBA" id="ARBA00000085"/>
    </source>
</evidence>
<dbReference type="SUPFAM" id="SSF55874">
    <property type="entry name" value="ATPase domain of HSP90 chaperone/DNA topoisomerase II/histidine kinase"/>
    <property type="match status" value="1"/>
</dbReference>
<accession>A0A1W6BA67</accession>
<dbReference type="InterPro" id="IPR036890">
    <property type="entry name" value="HATPase_C_sf"/>
</dbReference>
<comment type="function">
    <text evidence="14">Member of a two-component regulatory system.</text>
</comment>
<dbReference type="InterPro" id="IPR048590">
    <property type="entry name" value="CusS-like_sensor"/>
</dbReference>
<organism evidence="17 18">
    <name type="scientific">Pantoea alhagi</name>
    <dbReference type="NCBI Taxonomy" id="1891675"/>
    <lineage>
        <taxon>Bacteria</taxon>
        <taxon>Pseudomonadati</taxon>
        <taxon>Pseudomonadota</taxon>
        <taxon>Gammaproteobacteria</taxon>
        <taxon>Enterobacterales</taxon>
        <taxon>Erwiniaceae</taxon>
        <taxon>Pantoea</taxon>
    </lineage>
</organism>
<dbReference type="Pfam" id="PF00512">
    <property type="entry name" value="HisKA"/>
    <property type="match status" value="1"/>
</dbReference>
<protein>
    <recommendedName>
        <fullName evidence="14">Sensor protein</fullName>
        <ecNumber evidence="14">2.7.13.3</ecNumber>
    </recommendedName>
</protein>
<sequence>MKRNGSLTSRLSMIFAGVMMSVWLLSSVLLVAALSSYFRHQDASLLTGKLELVTELLEGEVHAGRLDSASLARKLTDAMVGHSGLYLSVKTSDNQILADYASSGFPVPQQRFADEAARLDTLQTVEKEGGRYHVLVRKISARDAGRQSDVLITAAYDTGFHDAFIGQLKKWLVWFNLALIFISVFLGWLVTRMGLRPLNEINRLASAITINNLSERLPAHDLPAELKATVAEFNSMLERLENSFRRLSELSSDIAHELRTPVSNLMMQTQVALSRERDAESYREVLFSNLEELSRLARMSSDMLFLAKSENGLMPLEKQRISLNAELAELIDFFEPLAGDSDKTLLLQGEAAVKGDRLMLRRALSNLLANAIKYSLPASAISVLVEQKAGAVLVQFSNPTENLSQENLGRLFDRFYRGDASRQHNTDGAGLGLSITRAILLAHDGDLQVAMKDNVITFTAIIPAAVAAQHPTD</sequence>
<reference evidence="17 18" key="1">
    <citation type="submission" date="2017-02" db="EMBL/GenBank/DDBJ databases">
        <title>Complete genome sequence of the drought resistance-promoting endophyte Pantoea alhagi LTYR-11Z.</title>
        <authorList>
            <person name="Zhang L."/>
        </authorList>
    </citation>
    <scope>NUCLEOTIDE SEQUENCE [LARGE SCALE GENOMIC DNA]</scope>
    <source>
        <strain evidence="17 18">LTYR-11Z</strain>
    </source>
</reference>
<evidence type="ECO:0000256" key="9">
    <source>
        <dbReference type="ARBA" id="ARBA00022777"/>
    </source>
</evidence>
<dbReference type="NCBIfam" id="TIGR01386">
    <property type="entry name" value="cztS_silS_copS"/>
    <property type="match status" value="1"/>
</dbReference>
<evidence type="ECO:0000259" key="15">
    <source>
        <dbReference type="PROSITE" id="PS50109"/>
    </source>
</evidence>
<dbReference type="SMART" id="SM00304">
    <property type="entry name" value="HAMP"/>
    <property type="match status" value="1"/>
</dbReference>
<dbReference type="Proteomes" id="UP000192900">
    <property type="component" value="Chromosome"/>
</dbReference>
<dbReference type="InterPro" id="IPR003661">
    <property type="entry name" value="HisK_dim/P_dom"/>
</dbReference>
<dbReference type="InterPro" id="IPR003660">
    <property type="entry name" value="HAMP_dom"/>
</dbReference>
<keyword evidence="10 14" id="KW-0067">ATP-binding</keyword>
<dbReference type="InterPro" id="IPR005467">
    <property type="entry name" value="His_kinase_dom"/>
</dbReference>
<name>A0A1W6BA67_9GAMM</name>
<evidence type="ECO:0000256" key="4">
    <source>
        <dbReference type="ARBA" id="ARBA00022519"/>
    </source>
</evidence>
<evidence type="ECO:0000313" key="18">
    <source>
        <dbReference type="Proteomes" id="UP000192900"/>
    </source>
</evidence>
<dbReference type="InterPro" id="IPR036097">
    <property type="entry name" value="HisK_dim/P_sf"/>
</dbReference>
<keyword evidence="6 14" id="KW-0808">Transferase</keyword>
<dbReference type="GO" id="GO:0005524">
    <property type="term" value="F:ATP binding"/>
    <property type="evidence" value="ECO:0007669"/>
    <property type="project" value="UniProtKB-KW"/>
</dbReference>
<evidence type="ECO:0000256" key="14">
    <source>
        <dbReference type="RuleBase" id="RU364088"/>
    </source>
</evidence>
<dbReference type="Pfam" id="PF02518">
    <property type="entry name" value="HATPase_c"/>
    <property type="match status" value="1"/>
</dbReference>
<keyword evidence="11 14" id="KW-1133">Transmembrane helix</keyword>
<dbReference type="OrthoDB" id="9809766at2"/>
<evidence type="ECO:0000256" key="5">
    <source>
        <dbReference type="ARBA" id="ARBA00022553"/>
    </source>
</evidence>
<dbReference type="InterPro" id="IPR003594">
    <property type="entry name" value="HATPase_dom"/>
</dbReference>
<evidence type="ECO:0000256" key="10">
    <source>
        <dbReference type="ARBA" id="ARBA00022840"/>
    </source>
</evidence>
<dbReference type="RefSeq" id="WP_085071960.1">
    <property type="nucleotide sequence ID" value="NZ_CP019706.1"/>
</dbReference>
<dbReference type="STRING" id="1891675.B1H58_18895"/>
<keyword evidence="8 14" id="KW-0547">Nucleotide-binding</keyword>
<evidence type="ECO:0000256" key="11">
    <source>
        <dbReference type="ARBA" id="ARBA00022989"/>
    </source>
</evidence>
<dbReference type="SMART" id="SM00387">
    <property type="entry name" value="HATPase_c"/>
    <property type="match status" value="1"/>
</dbReference>
<dbReference type="PROSITE" id="PS50109">
    <property type="entry name" value="HIS_KIN"/>
    <property type="match status" value="1"/>
</dbReference>
<evidence type="ECO:0000313" key="17">
    <source>
        <dbReference type="EMBL" id="ARJ43913.1"/>
    </source>
</evidence>
<dbReference type="Pfam" id="PF00672">
    <property type="entry name" value="HAMP"/>
    <property type="match status" value="1"/>
</dbReference>
<proteinExistence type="predicted"/>
<evidence type="ECO:0000256" key="6">
    <source>
        <dbReference type="ARBA" id="ARBA00022679"/>
    </source>
</evidence>
<dbReference type="Gene3D" id="6.10.340.10">
    <property type="match status" value="1"/>
</dbReference>
<feature type="domain" description="HAMP" evidence="16">
    <location>
        <begin position="192"/>
        <end position="245"/>
    </location>
</feature>
<evidence type="ECO:0000256" key="2">
    <source>
        <dbReference type="ARBA" id="ARBA00004429"/>
    </source>
</evidence>
<dbReference type="CDD" id="cd00082">
    <property type="entry name" value="HisKA"/>
    <property type="match status" value="1"/>
</dbReference>
<dbReference type="GO" id="GO:0005886">
    <property type="term" value="C:plasma membrane"/>
    <property type="evidence" value="ECO:0007669"/>
    <property type="project" value="UniProtKB-SubCell"/>
</dbReference>
<feature type="domain" description="Histidine kinase" evidence="15">
    <location>
        <begin position="253"/>
        <end position="466"/>
    </location>
</feature>
<keyword evidence="13 14" id="KW-0472">Membrane</keyword>
<keyword evidence="18" id="KW-1185">Reference proteome</keyword>
<dbReference type="SMART" id="SM00388">
    <property type="entry name" value="HisKA"/>
    <property type="match status" value="1"/>
</dbReference>
<keyword evidence="3 14" id="KW-1003">Cell membrane</keyword>
<evidence type="ECO:0000256" key="3">
    <source>
        <dbReference type="ARBA" id="ARBA00022475"/>
    </source>
</evidence>
<dbReference type="PRINTS" id="PR00344">
    <property type="entry name" value="BCTRLSENSOR"/>
</dbReference>
<comment type="catalytic activity">
    <reaction evidence="1 14">
        <text>ATP + protein L-histidine = ADP + protein N-phospho-L-histidine.</text>
        <dbReference type="EC" id="2.7.13.3"/>
    </reaction>
</comment>
<dbReference type="InterPro" id="IPR006290">
    <property type="entry name" value="CztS_silS_copS"/>
</dbReference>
<dbReference type="AlphaFoldDB" id="A0A1W6BA67"/>
<evidence type="ECO:0000256" key="7">
    <source>
        <dbReference type="ARBA" id="ARBA00022692"/>
    </source>
</evidence>
<keyword evidence="9 14" id="KW-0418">Kinase</keyword>
<evidence type="ECO:0000259" key="16">
    <source>
        <dbReference type="PROSITE" id="PS50885"/>
    </source>
</evidence>
<keyword evidence="7 14" id="KW-0812">Transmembrane</keyword>
<keyword evidence="4 14" id="KW-0997">Cell inner membrane</keyword>
<dbReference type="InterPro" id="IPR050428">
    <property type="entry name" value="TCS_sensor_his_kinase"/>
</dbReference>
<feature type="transmembrane region" description="Helical" evidence="14">
    <location>
        <begin position="12"/>
        <end position="38"/>
    </location>
</feature>
<dbReference type="PROSITE" id="PS50885">
    <property type="entry name" value="HAMP"/>
    <property type="match status" value="1"/>
</dbReference>
<dbReference type="InterPro" id="IPR004358">
    <property type="entry name" value="Sig_transdc_His_kin-like_C"/>
</dbReference>
<gene>
    <name evidence="17" type="ORF">B1H58_18895</name>
</gene>
<dbReference type="EC" id="2.7.13.3" evidence="14"/>
<evidence type="ECO:0000256" key="12">
    <source>
        <dbReference type="ARBA" id="ARBA00023012"/>
    </source>
</evidence>
<dbReference type="GO" id="GO:0000155">
    <property type="term" value="F:phosphorelay sensor kinase activity"/>
    <property type="evidence" value="ECO:0007669"/>
    <property type="project" value="InterPro"/>
</dbReference>
<dbReference type="SUPFAM" id="SSF47384">
    <property type="entry name" value="Homodimeric domain of signal transducing histidine kinase"/>
    <property type="match status" value="1"/>
</dbReference>
<evidence type="ECO:0000256" key="8">
    <source>
        <dbReference type="ARBA" id="ARBA00022741"/>
    </source>
</evidence>
<dbReference type="PANTHER" id="PTHR45436">
    <property type="entry name" value="SENSOR HISTIDINE KINASE YKOH"/>
    <property type="match status" value="1"/>
</dbReference>
<dbReference type="EMBL" id="CP019706">
    <property type="protein sequence ID" value="ARJ43913.1"/>
    <property type="molecule type" value="Genomic_DNA"/>
</dbReference>
<dbReference type="KEGG" id="palh:B1H58_18895"/>
<comment type="subcellular location">
    <subcellularLocation>
        <location evidence="2">Cell inner membrane</location>
        <topology evidence="2">Multi-pass membrane protein</topology>
    </subcellularLocation>
</comment>
<dbReference type="Gene3D" id="3.30.565.10">
    <property type="entry name" value="Histidine kinase-like ATPase, C-terminal domain"/>
    <property type="match status" value="1"/>
</dbReference>
<dbReference type="Pfam" id="PF21085">
    <property type="entry name" value="CusS"/>
    <property type="match status" value="1"/>
</dbReference>
<feature type="transmembrane region" description="Helical" evidence="14">
    <location>
        <begin position="171"/>
        <end position="190"/>
    </location>
</feature>
<evidence type="ECO:0000256" key="13">
    <source>
        <dbReference type="ARBA" id="ARBA00023136"/>
    </source>
</evidence>
<keyword evidence="5" id="KW-0597">Phosphoprotein</keyword>
<keyword evidence="12 14" id="KW-0902">Two-component regulatory system</keyword>